<dbReference type="InterPro" id="IPR029058">
    <property type="entry name" value="AB_hydrolase_fold"/>
</dbReference>
<dbReference type="PANTHER" id="PTHR48081">
    <property type="entry name" value="AB HYDROLASE SUPERFAMILY PROTEIN C4A8.06C"/>
    <property type="match status" value="1"/>
</dbReference>
<protein>
    <submittedName>
        <fullName evidence="3">Alpha/beta hydrolase</fullName>
    </submittedName>
</protein>
<dbReference type="InterPro" id="IPR050300">
    <property type="entry name" value="GDXG_lipolytic_enzyme"/>
</dbReference>
<dbReference type="RefSeq" id="WP_267150960.1">
    <property type="nucleotide sequence ID" value="NZ_JAPMLT010000002.1"/>
</dbReference>
<dbReference type="Gene3D" id="3.40.50.1820">
    <property type="entry name" value="alpha/beta hydrolase"/>
    <property type="match status" value="1"/>
</dbReference>
<dbReference type="Pfam" id="PF20434">
    <property type="entry name" value="BD-FAE"/>
    <property type="match status" value="1"/>
</dbReference>
<dbReference type="SUPFAM" id="SSF53474">
    <property type="entry name" value="alpha/beta-Hydrolases"/>
    <property type="match status" value="1"/>
</dbReference>
<evidence type="ECO:0000313" key="3">
    <source>
        <dbReference type="EMBL" id="MCX7569731.1"/>
    </source>
</evidence>
<keyword evidence="4" id="KW-1185">Reference proteome</keyword>
<organism evidence="3 4">
    <name type="scientific">Tumebacillus lacus</name>
    <dbReference type="NCBI Taxonomy" id="2995335"/>
    <lineage>
        <taxon>Bacteria</taxon>
        <taxon>Bacillati</taxon>
        <taxon>Bacillota</taxon>
        <taxon>Bacilli</taxon>
        <taxon>Bacillales</taxon>
        <taxon>Alicyclobacillaceae</taxon>
        <taxon>Tumebacillus</taxon>
    </lineage>
</organism>
<reference evidence="3 4" key="1">
    <citation type="submission" date="2022-11" db="EMBL/GenBank/DDBJ databases">
        <title>Study of microbial diversity in lake waters.</title>
        <authorList>
            <person name="Zhang J."/>
        </authorList>
    </citation>
    <scope>NUCLEOTIDE SEQUENCE [LARGE SCALE GENOMIC DNA]</scope>
    <source>
        <strain evidence="3 4">DT12</strain>
    </source>
</reference>
<accession>A0ABT3WYL4</accession>
<dbReference type="EMBL" id="JAPMLT010000002">
    <property type="protein sequence ID" value="MCX7569731.1"/>
    <property type="molecule type" value="Genomic_DNA"/>
</dbReference>
<keyword evidence="1 3" id="KW-0378">Hydrolase</keyword>
<comment type="caution">
    <text evidence="3">The sequence shown here is derived from an EMBL/GenBank/DDBJ whole genome shotgun (WGS) entry which is preliminary data.</text>
</comment>
<dbReference type="InterPro" id="IPR049492">
    <property type="entry name" value="BD-FAE-like_dom"/>
</dbReference>
<evidence type="ECO:0000259" key="2">
    <source>
        <dbReference type="Pfam" id="PF20434"/>
    </source>
</evidence>
<name>A0ABT3WYL4_9BACL</name>
<dbReference type="PANTHER" id="PTHR48081:SF33">
    <property type="entry name" value="KYNURENINE FORMAMIDASE"/>
    <property type="match status" value="1"/>
</dbReference>
<dbReference type="Proteomes" id="UP001208017">
    <property type="component" value="Unassembled WGS sequence"/>
</dbReference>
<evidence type="ECO:0000313" key="4">
    <source>
        <dbReference type="Proteomes" id="UP001208017"/>
    </source>
</evidence>
<feature type="domain" description="BD-FAE-like" evidence="2">
    <location>
        <begin position="18"/>
        <end position="213"/>
    </location>
</feature>
<dbReference type="GO" id="GO:0016787">
    <property type="term" value="F:hydrolase activity"/>
    <property type="evidence" value="ECO:0007669"/>
    <property type="project" value="UniProtKB-KW"/>
</dbReference>
<sequence length="259" mass="28055">MGKPIRIRYGTGEHHFADLRLPKCEQLHPVVIVIHGGFWKAQYGLDLMDAMSDDLAERGFATWNIEYSRVGHEGGGYPGTLIDVGRAVDHLREIADEYRLDLGHVYTIGHSAGGHLALWTAGRHRLPAGSVVSAADPLPIHGAVSLAGANDLHLMWEVRQVESPVVGFLGGTPDEVPERYALASPAQLLPLGVPQALIHGLDDVDVPPVLSSSYREQAVAAGDQVEWIELADVEHFKVIDPASEAWPPIVAALLNLYGK</sequence>
<evidence type="ECO:0000256" key="1">
    <source>
        <dbReference type="ARBA" id="ARBA00022801"/>
    </source>
</evidence>
<proteinExistence type="predicted"/>
<gene>
    <name evidence="3" type="ORF">OS242_07115</name>
</gene>